<evidence type="ECO:0000256" key="1">
    <source>
        <dbReference type="ARBA" id="ARBA00001933"/>
    </source>
</evidence>
<evidence type="ECO:0000256" key="2">
    <source>
        <dbReference type="ARBA" id="ARBA00022898"/>
    </source>
</evidence>
<dbReference type="InterPro" id="IPR009006">
    <property type="entry name" value="Ala_racemase/Decarboxylase_C"/>
</dbReference>
<dbReference type="AlphaFoldDB" id="A0A645HMM7"/>
<dbReference type="PANTHER" id="PTHR43727">
    <property type="entry name" value="DIAMINOPIMELATE DECARBOXYLASE"/>
    <property type="match status" value="1"/>
</dbReference>
<dbReference type="EMBL" id="VSSQ01096623">
    <property type="protein sequence ID" value="MPN40298.1"/>
    <property type="molecule type" value="Genomic_DNA"/>
</dbReference>
<name>A0A645HMM7_9ZZZZ</name>
<keyword evidence="2" id="KW-0663">Pyridoxal phosphate</keyword>
<dbReference type="PANTHER" id="PTHR43727:SF2">
    <property type="entry name" value="GROUP IV DECARBOXYLASE"/>
    <property type="match status" value="1"/>
</dbReference>
<gene>
    <name evidence="4" type="primary">lysA_55</name>
    <name evidence="4" type="ORF">SDC9_187834</name>
</gene>
<feature type="domain" description="Orn/DAP/Arg decarboxylase 2 C-terminal" evidence="3">
    <location>
        <begin position="19"/>
        <end position="109"/>
    </location>
</feature>
<dbReference type="GO" id="GO:0008836">
    <property type="term" value="F:diaminopimelate decarboxylase activity"/>
    <property type="evidence" value="ECO:0007669"/>
    <property type="project" value="UniProtKB-EC"/>
</dbReference>
<dbReference type="SUPFAM" id="SSF50621">
    <property type="entry name" value="Alanine racemase C-terminal domain-like"/>
    <property type="match status" value="1"/>
</dbReference>
<protein>
    <submittedName>
        <fullName evidence="4">Diaminopimelate decarboxylase</fullName>
        <ecNumber evidence="4">4.1.1.20</ecNumber>
    </submittedName>
</protein>
<dbReference type="EC" id="4.1.1.20" evidence="4"/>
<reference evidence="4" key="1">
    <citation type="submission" date="2019-08" db="EMBL/GenBank/DDBJ databases">
        <authorList>
            <person name="Kucharzyk K."/>
            <person name="Murdoch R.W."/>
            <person name="Higgins S."/>
            <person name="Loffler F."/>
        </authorList>
    </citation>
    <scope>NUCLEOTIDE SEQUENCE</scope>
</reference>
<evidence type="ECO:0000259" key="3">
    <source>
        <dbReference type="Pfam" id="PF00278"/>
    </source>
</evidence>
<sequence length="153" mass="17195">MTFGGKIILEMGRFMAAACGHYLTSVVDIKRTGDQNYCIVDGGIHHMNYYGQNMGMKPPPLQHFPDKPLGKPEAWNICGSLCTSGDVLAKQYSLPDLAVQDILVFHKLGAYAITESLFFFLSRNLPKVFFYGREQGLQLVRDELPTYTLHSYP</sequence>
<dbReference type="Gene3D" id="2.40.37.10">
    <property type="entry name" value="Lyase, Ornithine Decarboxylase, Chain A, domain 1"/>
    <property type="match status" value="1"/>
</dbReference>
<dbReference type="Pfam" id="PF00278">
    <property type="entry name" value="Orn_DAP_Arg_deC"/>
    <property type="match status" value="1"/>
</dbReference>
<accession>A0A645HMM7</accession>
<keyword evidence="4" id="KW-0456">Lyase</keyword>
<comment type="cofactor">
    <cofactor evidence="1">
        <name>pyridoxal 5'-phosphate</name>
        <dbReference type="ChEBI" id="CHEBI:597326"/>
    </cofactor>
</comment>
<proteinExistence type="predicted"/>
<organism evidence="4">
    <name type="scientific">bioreactor metagenome</name>
    <dbReference type="NCBI Taxonomy" id="1076179"/>
    <lineage>
        <taxon>unclassified sequences</taxon>
        <taxon>metagenomes</taxon>
        <taxon>ecological metagenomes</taxon>
    </lineage>
</organism>
<comment type="caution">
    <text evidence="4">The sequence shown here is derived from an EMBL/GenBank/DDBJ whole genome shotgun (WGS) entry which is preliminary data.</text>
</comment>
<dbReference type="InterPro" id="IPR022643">
    <property type="entry name" value="De-COase2_C"/>
</dbReference>
<evidence type="ECO:0000313" key="4">
    <source>
        <dbReference type="EMBL" id="MPN40298.1"/>
    </source>
</evidence>
<dbReference type="GO" id="GO:0009089">
    <property type="term" value="P:lysine biosynthetic process via diaminopimelate"/>
    <property type="evidence" value="ECO:0007669"/>
    <property type="project" value="TreeGrafter"/>
</dbReference>